<keyword evidence="4" id="KW-0804">Transcription</keyword>
<dbReference type="InterPro" id="IPR036388">
    <property type="entry name" value="WH-like_DNA-bd_sf"/>
</dbReference>
<reference evidence="6 7" key="1">
    <citation type="submission" date="2020-03" db="EMBL/GenBank/DDBJ databases">
        <title>Roseomonas selenitidurans sp. nov. isolated from soil.</title>
        <authorList>
            <person name="Liu H."/>
        </authorList>
    </citation>
    <scope>NUCLEOTIDE SEQUENCE [LARGE SCALE GENOMIC DNA]</scope>
    <source>
        <strain evidence="6 7">JCM 15073</strain>
    </source>
</reference>
<dbReference type="InterPro" id="IPR000847">
    <property type="entry name" value="LysR_HTH_N"/>
</dbReference>
<comment type="similarity">
    <text evidence="1">Belongs to the LysR transcriptional regulatory family.</text>
</comment>
<dbReference type="Gene3D" id="3.40.190.290">
    <property type="match status" value="1"/>
</dbReference>
<proteinExistence type="inferred from homology"/>
<evidence type="ECO:0000313" key="7">
    <source>
        <dbReference type="Proteomes" id="UP000765160"/>
    </source>
</evidence>
<dbReference type="EMBL" id="JAAVTX010000006">
    <property type="protein sequence ID" value="NKE47433.1"/>
    <property type="molecule type" value="Genomic_DNA"/>
</dbReference>
<dbReference type="InterPro" id="IPR036390">
    <property type="entry name" value="WH_DNA-bd_sf"/>
</dbReference>
<protein>
    <submittedName>
        <fullName evidence="6">LysR family transcriptional regulator</fullName>
    </submittedName>
</protein>
<dbReference type="SUPFAM" id="SSF53850">
    <property type="entry name" value="Periplasmic binding protein-like II"/>
    <property type="match status" value="1"/>
</dbReference>
<dbReference type="RefSeq" id="WP_168052750.1">
    <property type="nucleotide sequence ID" value="NZ_JAATJR010000006.1"/>
</dbReference>
<evidence type="ECO:0000313" key="6">
    <source>
        <dbReference type="EMBL" id="NKE47433.1"/>
    </source>
</evidence>
<evidence type="ECO:0000256" key="3">
    <source>
        <dbReference type="ARBA" id="ARBA00023125"/>
    </source>
</evidence>
<organism evidence="6 7">
    <name type="scientific">Falsiroseomonas frigidaquae</name>
    <dbReference type="NCBI Taxonomy" id="487318"/>
    <lineage>
        <taxon>Bacteria</taxon>
        <taxon>Pseudomonadati</taxon>
        <taxon>Pseudomonadota</taxon>
        <taxon>Alphaproteobacteria</taxon>
        <taxon>Acetobacterales</taxon>
        <taxon>Roseomonadaceae</taxon>
        <taxon>Falsiroseomonas</taxon>
    </lineage>
</organism>
<dbReference type="Gene3D" id="1.10.10.10">
    <property type="entry name" value="Winged helix-like DNA-binding domain superfamily/Winged helix DNA-binding domain"/>
    <property type="match status" value="1"/>
</dbReference>
<feature type="domain" description="HTH lysR-type" evidence="5">
    <location>
        <begin position="7"/>
        <end position="64"/>
    </location>
</feature>
<evidence type="ECO:0000256" key="1">
    <source>
        <dbReference type="ARBA" id="ARBA00009437"/>
    </source>
</evidence>
<dbReference type="Proteomes" id="UP000765160">
    <property type="component" value="Unassembled WGS sequence"/>
</dbReference>
<dbReference type="PANTHER" id="PTHR30579:SF3">
    <property type="entry name" value="TRANSCRIPTIONAL REGULATORY PROTEIN"/>
    <property type="match status" value="1"/>
</dbReference>
<sequence>MSTPTPLDWSLLQAFVAVMRTGSLSAAAIELKLTQPTVGRQIRALEDRVGEALFDRTPQGLRPTDRALALLDHAAGLEQAAQALGVAMAGRLDSPTGTVRITTSEPFGVERLPELLQPFMEANPGITIEMLPSSRIENLLRRDADIAIRFSRPEQPDLVGRQVGSVEYGCFASETYLARHGVPETLADLARHRMVGFDRDGFGRRASERMRLPVEAWRFVYRSDSMIGQHAAVRAGLGIGIMQARIGARSGLRRLVAAEFAPKDAVWLVAHADVRQGRRFRAVYDHLAAVLPAEFAAR</sequence>
<evidence type="ECO:0000256" key="4">
    <source>
        <dbReference type="ARBA" id="ARBA00023163"/>
    </source>
</evidence>
<dbReference type="InterPro" id="IPR050176">
    <property type="entry name" value="LTTR"/>
</dbReference>
<dbReference type="InterPro" id="IPR005119">
    <property type="entry name" value="LysR_subst-bd"/>
</dbReference>
<dbReference type="Pfam" id="PF00126">
    <property type="entry name" value="HTH_1"/>
    <property type="match status" value="1"/>
</dbReference>
<name>A0ABX1F4Y4_9PROT</name>
<dbReference type="SUPFAM" id="SSF46785">
    <property type="entry name" value="Winged helix' DNA-binding domain"/>
    <property type="match status" value="1"/>
</dbReference>
<comment type="caution">
    <text evidence="6">The sequence shown here is derived from an EMBL/GenBank/DDBJ whole genome shotgun (WGS) entry which is preliminary data.</text>
</comment>
<dbReference type="PANTHER" id="PTHR30579">
    <property type="entry name" value="TRANSCRIPTIONAL REGULATOR"/>
    <property type="match status" value="1"/>
</dbReference>
<dbReference type="Pfam" id="PF03466">
    <property type="entry name" value="LysR_substrate"/>
    <property type="match status" value="1"/>
</dbReference>
<keyword evidence="3" id="KW-0238">DNA-binding</keyword>
<gene>
    <name evidence="6" type="ORF">HB662_21830</name>
</gene>
<dbReference type="PROSITE" id="PS50931">
    <property type="entry name" value="HTH_LYSR"/>
    <property type="match status" value="1"/>
</dbReference>
<evidence type="ECO:0000256" key="2">
    <source>
        <dbReference type="ARBA" id="ARBA00023015"/>
    </source>
</evidence>
<dbReference type="PRINTS" id="PR00039">
    <property type="entry name" value="HTHLYSR"/>
</dbReference>
<evidence type="ECO:0000259" key="5">
    <source>
        <dbReference type="PROSITE" id="PS50931"/>
    </source>
</evidence>
<accession>A0ABX1F4Y4</accession>
<keyword evidence="2" id="KW-0805">Transcription regulation</keyword>
<keyword evidence="7" id="KW-1185">Reference proteome</keyword>